<dbReference type="GO" id="GO:0016301">
    <property type="term" value="F:kinase activity"/>
    <property type="evidence" value="ECO:0007669"/>
    <property type="project" value="UniProtKB-KW"/>
</dbReference>
<keyword evidence="2" id="KW-0808">Transferase</keyword>
<reference evidence="2 3" key="1">
    <citation type="submission" date="2020-02" db="EMBL/GenBank/DDBJ databases">
        <title>Whole-genome analyses of novel actinobacteria.</title>
        <authorList>
            <person name="Sahin N."/>
            <person name="Tatar D."/>
        </authorList>
    </citation>
    <scope>NUCLEOTIDE SEQUENCE [LARGE SCALE GENOMIC DNA]</scope>
    <source>
        <strain evidence="2 3">SB3404</strain>
    </source>
</reference>
<keyword evidence="2" id="KW-0418">Kinase</keyword>
<keyword evidence="3" id="KW-1185">Reference proteome</keyword>
<feature type="transmembrane region" description="Helical" evidence="1">
    <location>
        <begin position="135"/>
        <end position="154"/>
    </location>
</feature>
<evidence type="ECO:0000313" key="2">
    <source>
        <dbReference type="EMBL" id="NGO73038.1"/>
    </source>
</evidence>
<name>A0A6G4X6M6_9ACTN</name>
<feature type="transmembrane region" description="Helical" evidence="1">
    <location>
        <begin position="93"/>
        <end position="123"/>
    </location>
</feature>
<proteinExistence type="predicted"/>
<keyword evidence="1" id="KW-0472">Membrane</keyword>
<keyword evidence="1" id="KW-1133">Transmembrane helix</keyword>
<protein>
    <submittedName>
        <fullName evidence="2">Sensor histidine kinase</fullName>
    </submittedName>
</protein>
<evidence type="ECO:0000256" key="1">
    <source>
        <dbReference type="SAM" id="Phobius"/>
    </source>
</evidence>
<accession>A0A6G4X6M6</accession>
<keyword evidence="1" id="KW-0812">Transmembrane</keyword>
<dbReference type="Proteomes" id="UP000477722">
    <property type="component" value="Unassembled WGS sequence"/>
</dbReference>
<sequence length="155" mass="15455">MSTSQTDEGAAPGEQRTVPVIGMPPVTRRQWAAKALMIAVWMVFLAGPVREVGGGGHSVPGAMAAGLGLAAFVACYLVLVFRHTAAPLPGRAAPLLVGALFALAAVLSLALGDTWLVLFVYVAVAAGASLAPPRAVAAVAAALVALAVLGTDFGG</sequence>
<feature type="non-terminal residue" evidence="2">
    <location>
        <position position="155"/>
    </location>
</feature>
<dbReference type="EMBL" id="JAAKZZ010000603">
    <property type="protein sequence ID" value="NGO73038.1"/>
    <property type="molecule type" value="Genomic_DNA"/>
</dbReference>
<organism evidence="2 3">
    <name type="scientific">Streptomyces boncukensis</name>
    <dbReference type="NCBI Taxonomy" id="2711219"/>
    <lineage>
        <taxon>Bacteria</taxon>
        <taxon>Bacillati</taxon>
        <taxon>Actinomycetota</taxon>
        <taxon>Actinomycetes</taxon>
        <taxon>Kitasatosporales</taxon>
        <taxon>Streptomycetaceae</taxon>
        <taxon>Streptomyces</taxon>
    </lineage>
</organism>
<feature type="transmembrane region" description="Helical" evidence="1">
    <location>
        <begin position="31"/>
        <end position="49"/>
    </location>
</feature>
<dbReference type="AlphaFoldDB" id="A0A6G4X6M6"/>
<gene>
    <name evidence="2" type="ORF">G5C65_32800</name>
</gene>
<evidence type="ECO:0000313" key="3">
    <source>
        <dbReference type="Proteomes" id="UP000477722"/>
    </source>
</evidence>
<comment type="caution">
    <text evidence="2">The sequence shown here is derived from an EMBL/GenBank/DDBJ whole genome shotgun (WGS) entry which is preliminary data.</text>
</comment>
<feature type="transmembrane region" description="Helical" evidence="1">
    <location>
        <begin position="61"/>
        <end position="81"/>
    </location>
</feature>